<keyword evidence="1" id="KW-1133">Transmembrane helix</keyword>
<dbReference type="EMBL" id="SATR01000008">
    <property type="protein sequence ID" value="TFH92229.1"/>
    <property type="molecule type" value="Genomic_DNA"/>
</dbReference>
<keyword evidence="1" id="KW-0472">Membrane</keyword>
<name>A0A4Y8WHE7_9VIBR</name>
<gene>
    <name evidence="2" type="ORF">ELS82_07390</name>
</gene>
<dbReference type="OrthoDB" id="8447652at2"/>
<dbReference type="AlphaFoldDB" id="A0A4Y8WHE7"/>
<evidence type="ECO:0000313" key="2">
    <source>
        <dbReference type="EMBL" id="TFH92229.1"/>
    </source>
</evidence>
<protein>
    <submittedName>
        <fullName evidence="2">Uncharacterized protein</fullName>
    </submittedName>
</protein>
<dbReference type="RefSeq" id="WP_134834923.1">
    <property type="nucleotide sequence ID" value="NZ_SATR01000008.1"/>
</dbReference>
<feature type="transmembrane region" description="Helical" evidence="1">
    <location>
        <begin position="136"/>
        <end position="153"/>
    </location>
</feature>
<reference evidence="2 3" key="1">
    <citation type="submission" date="2019-01" db="EMBL/GenBank/DDBJ databases">
        <title>Vibrio BEI176 sp. nov, a marine bacterium isolated from China: eastern marignal seas.</title>
        <authorList>
            <person name="Li B."/>
        </authorList>
    </citation>
    <scope>NUCLEOTIDE SEQUENCE [LARGE SCALE GENOMIC DNA]</scope>
    <source>
        <strain evidence="2 3">BEI176</strain>
    </source>
</reference>
<proteinExistence type="predicted"/>
<keyword evidence="1" id="KW-0812">Transmembrane</keyword>
<dbReference type="Pfam" id="PF10063">
    <property type="entry name" value="DUF2301"/>
    <property type="match status" value="1"/>
</dbReference>
<sequence length="169" mass="18988">MADPHIKSPMDALDHLTVIVYRLGFTLAFPVIALLPWNIGFPIEKLVFLSAVMCASSLHVYSKPFRLLLQFATWIGILCFVFGWTAIGIGGAFITLGGLCYKEYFCFKVPGLQLQPLILMGLWFCMMFDADVAAKILGAISALLFLVTSVYKWRMPRYFDIGDKAKYDV</sequence>
<evidence type="ECO:0000256" key="1">
    <source>
        <dbReference type="SAM" id="Phobius"/>
    </source>
</evidence>
<evidence type="ECO:0000313" key="3">
    <source>
        <dbReference type="Proteomes" id="UP000297753"/>
    </source>
</evidence>
<dbReference type="InterPro" id="IPR019275">
    <property type="entry name" value="DUF2301"/>
</dbReference>
<accession>A0A4Y8WHE7</accession>
<feature type="transmembrane region" description="Helical" evidence="1">
    <location>
        <begin position="20"/>
        <end position="39"/>
    </location>
</feature>
<feature type="transmembrane region" description="Helical" evidence="1">
    <location>
        <begin position="112"/>
        <end position="130"/>
    </location>
</feature>
<keyword evidence="3" id="KW-1185">Reference proteome</keyword>
<organism evidence="2 3">
    <name type="scientific">Vibrio ouci</name>
    <dbReference type="NCBI Taxonomy" id="2499078"/>
    <lineage>
        <taxon>Bacteria</taxon>
        <taxon>Pseudomonadati</taxon>
        <taxon>Pseudomonadota</taxon>
        <taxon>Gammaproteobacteria</taxon>
        <taxon>Vibrionales</taxon>
        <taxon>Vibrionaceae</taxon>
        <taxon>Vibrio</taxon>
    </lineage>
</organism>
<comment type="caution">
    <text evidence="2">The sequence shown here is derived from an EMBL/GenBank/DDBJ whole genome shotgun (WGS) entry which is preliminary data.</text>
</comment>
<dbReference type="Proteomes" id="UP000297753">
    <property type="component" value="Unassembled WGS sequence"/>
</dbReference>
<feature type="transmembrane region" description="Helical" evidence="1">
    <location>
        <begin position="74"/>
        <end position="100"/>
    </location>
</feature>